<sequence>MPGGVPHRATFGPTPPPSRTTCSAIPVLLPSVVLSFFCQFRISSECLSPPGPVSPPPSSDTDRPSRKLHVLCLHKPYPPPHCPRPPNFPRPLPTVVRALKSASSASLARQVTLPKPIWSSSCLLKASSPSRLPILPTWCAA</sequence>
<evidence type="ECO:0000313" key="2">
    <source>
        <dbReference type="EMBL" id="CDF36214.1"/>
    </source>
</evidence>
<keyword evidence="3" id="KW-1185">Reference proteome</keyword>
<evidence type="ECO:0000313" key="3">
    <source>
        <dbReference type="Proteomes" id="UP000012073"/>
    </source>
</evidence>
<feature type="compositionally biased region" description="Pro residues" evidence="1">
    <location>
        <begin position="49"/>
        <end position="58"/>
    </location>
</feature>
<gene>
    <name evidence="2" type="ORF">CHC_T00004605001</name>
</gene>
<dbReference type="EMBL" id="HG001766">
    <property type="protein sequence ID" value="CDF36214.1"/>
    <property type="molecule type" value="Genomic_DNA"/>
</dbReference>
<dbReference type="Gramene" id="CDF36214">
    <property type="protein sequence ID" value="CDF36214"/>
    <property type="gene ID" value="CHC_T00004605001"/>
</dbReference>
<dbReference type="KEGG" id="ccp:CHC_T00004605001"/>
<reference evidence="3" key="1">
    <citation type="journal article" date="2013" name="Proc. Natl. Acad. Sci. U.S.A.">
        <title>Genome structure and metabolic features in the red seaweed Chondrus crispus shed light on evolution of the Archaeplastida.</title>
        <authorList>
            <person name="Collen J."/>
            <person name="Porcel B."/>
            <person name="Carre W."/>
            <person name="Ball S.G."/>
            <person name="Chaparro C."/>
            <person name="Tonon T."/>
            <person name="Barbeyron T."/>
            <person name="Michel G."/>
            <person name="Noel B."/>
            <person name="Valentin K."/>
            <person name="Elias M."/>
            <person name="Artiguenave F."/>
            <person name="Arun A."/>
            <person name="Aury J.M."/>
            <person name="Barbosa-Neto J.F."/>
            <person name="Bothwell J.H."/>
            <person name="Bouget F.Y."/>
            <person name="Brillet L."/>
            <person name="Cabello-Hurtado F."/>
            <person name="Capella-Gutierrez S."/>
            <person name="Charrier B."/>
            <person name="Cladiere L."/>
            <person name="Cock J.M."/>
            <person name="Coelho S.M."/>
            <person name="Colleoni C."/>
            <person name="Czjzek M."/>
            <person name="Da Silva C."/>
            <person name="Delage L."/>
            <person name="Denoeud F."/>
            <person name="Deschamps P."/>
            <person name="Dittami S.M."/>
            <person name="Gabaldon T."/>
            <person name="Gachon C.M."/>
            <person name="Groisillier A."/>
            <person name="Herve C."/>
            <person name="Jabbari K."/>
            <person name="Katinka M."/>
            <person name="Kloareg B."/>
            <person name="Kowalczyk N."/>
            <person name="Labadie K."/>
            <person name="Leblanc C."/>
            <person name="Lopez P.J."/>
            <person name="McLachlan D.H."/>
            <person name="Meslet-Cladiere L."/>
            <person name="Moustafa A."/>
            <person name="Nehr Z."/>
            <person name="Nyvall Collen P."/>
            <person name="Panaud O."/>
            <person name="Partensky F."/>
            <person name="Poulain J."/>
            <person name="Rensing S.A."/>
            <person name="Rousvoal S."/>
            <person name="Samson G."/>
            <person name="Symeonidi A."/>
            <person name="Weissenbach J."/>
            <person name="Zambounis A."/>
            <person name="Wincker P."/>
            <person name="Boyen C."/>
        </authorList>
    </citation>
    <scope>NUCLEOTIDE SEQUENCE [LARGE SCALE GENOMIC DNA]</scope>
    <source>
        <strain evidence="3">cv. Stackhouse</strain>
    </source>
</reference>
<name>R7QDP7_CHOCR</name>
<accession>R7QDP7</accession>
<dbReference type="AlphaFoldDB" id="R7QDP7"/>
<dbReference type="GeneID" id="17323745"/>
<dbReference type="Proteomes" id="UP000012073">
    <property type="component" value="Unassembled WGS sequence"/>
</dbReference>
<proteinExistence type="predicted"/>
<feature type="region of interest" description="Disordered" evidence="1">
    <location>
        <begin position="45"/>
        <end position="65"/>
    </location>
</feature>
<evidence type="ECO:0000256" key="1">
    <source>
        <dbReference type="SAM" id="MobiDB-lite"/>
    </source>
</evidence>
<protein>
    <submittedName>
        <fullName evidence="2">Uncharacterized protein</fullName>
    </submittedName>
</protein>
<dbReference type="RefSeq" id="XP_005716033.1">
    <property type="nucleotide sequence ID" value="XM_005715976.1"/>
</dbReference>
<organism evidence="2 3">
    <name type="scientific">Chondrus crispus</name>
    <name type="common">Carrageen Irish moss</name>
    <name type="synonym">Polymorpha crispa</name>
    <dbReference type="NCBI Taxonomy" id="2769"/>
    <lineage>
        <taxon>Eukaryota</taxon>
        <taxon>Rhodophyta</taxon>
        <taxon>Florideophyceae</taxon>
        <taxon>Rhodymeniophycidae</taxon>
        <taxon>Gigartinales</taxon>
        <taxon>Gigartinaceae</taxon>
        <taxon>Chondrus</taxon>
    </lineage>
</organism>